<accession>A0A1Y2H6G1</accession>
<dbReference type="EMBL" id="MCFL01000098">
    <property type="protein sequence ID" value="ORZ30168.1"/>
    <property type="molecule type" value="Genomic_DNA"/>
</dbReference>
<sequence length="162" mass="17486">MLAPPQPPTPAPAPASSTLPTLDDTKGVHLIHVPSLFVFGCKFGAPAATCAPVCKRHQKNVPKAVAADRNLSYAIAYFQTLEQTPMPYSADVTEAFFAPFVKDVYGMDVDSVAAQGKMRSVGITTVADEWRKNKKELALTDKQLQTAAKVIYGQHLEQNATV</sequence>
<protein>
    <submittedName>
        <fullName evidence="1">Uncharacterized protein</fullName>
    </submittedName>
</protein>
<organism evidence="1 2">
    <name type="scientific">Catenaria anguillulae PL171</name>
    <dbReference type="NCBI Taxonomy" id="765915"/>
    <lineage>
        <taxon>Eukaryota</taxon>
        <taxon>Fungi</taxon>
        <taxon>Fungi incertae sedis</taxon>
        <taxon>Blastocladiomycota</taxon>
        <taxon>Blastocladiomycetes</taxon>
        <taxon>Blastocladiales</taxon>
        <taxon>Catenariaceae</taxon>
        <taxon>Catenaria</taxon>
    </lineage>
</organism>
<dbReference type="Proteomes" id="UP000193411">
    <property type="component" value="Unassembled WGS sequence"/>
</dbReference>
<name>A0A1Y2H6G1_9FUNG</name>
<evidence type="ECO:0000313" key="2">
    <source>
        <dbReference type="Proteomes" id="UP000193411"/>
    </source>
</evidence>
<keyword evidence="2" id="KW-1185">Reference proteome</keyword>
<evidence type="ECO:0000313" key="1">
    <source>
        <dbReference type="EMBL" id="ORZ30168.1"/>
    </source>
</evidence>
<gene>
    <name evidence="1" type="ORF">BCR44DRAFT_246847</name>
</gene>
<reference evidence="1 2" key="1">
    <citation type="submission" date="2016-07" db="EMBL/GenBank/DDBJ databases">
        <title>Pervasive Adenine N6-methylation of Active Genes in Fungi.</title>
        <authorList>
            <consortium name="DOE Joint Genome Institute"/>
            <person name="Mondo S.J."/>
            <person name="Dannebaum R.O."/>
            <person name="Kuo R.C."/>
            <person name="Labutti K."/>
            <person name="Haridas S."/>
            <person name="Kuo A."/>
            <person name="Salamov A."/>
            <person name="Ahrendt S.R."/>
            <person name="Lipzen A."/>
            <person name="Sullivan W."/>
            <person name="Andreopoulos W.B."/>
            <person name="Clum A."/>
            <person name="Lindquist E."/>
            <person name="Daum C."/>
            <person name="Ramamoorthy G.K."/>
            <person name="Gryganskyi A."/>
            <person name="Culley D."/>
            <person name="Magnuson J.K."/>
            <person name="James T.Y."/>
            <person name="O'Malley M.A."/>
            <person name="Stajich J.E."/>
            <person name="Spatafora J.W."/>
            <person name="Visel A."/>
            <person name="Grigoriev I.V."/>
        </authorList>
    </citation>
    <scope>NUCLEOTIDE SEQUENCE [LARGE SCALE GENOMIC DNA]</scope>
    <source>
        <strain evidence="1 2">PL171</strain>
    </source>
</reference>
<proteinExistence type="predicted"/>
<comment type="caution">
    <text evidence="1">The sequence shown here is derived from an EMBL/GenBank/DDBJ whole genome shotgun (WGS) entry which is preliminary data.</text>
</comment>
<dbReference type="AlphaFoldDB" id="A0A1Y2H6G1"/>